<keyword evidence="3" id="KW-1185">Reference proteome</keyword>
<comment type="caution">
    <text evidence="2">The sequence shown here is derived from an EMBL/GenBank/DDBJ whole genome shotgun (WGS) entry which is preliminary data.</text>
</comment>
<feature type="signal peptide" evidence="1">
    <location>
        <begin position="1"/>
        <end position="23"/>
    </location>
</feature>
<dbReference type="AlphaFoldDB" id="A0A811QEG9"/>
<protein>
    <submittedName>
        <fullName evidence="2">Uncharacterized protein</fullName>
    </submittedName>
</protein>
<organism evidence="2 3">
    <name type="scientific">Miscanthus lutarioriparius</name>
    <dbReference type="NCBI Taxonomy" id="422564"/>
    <lineage>
        <taxon>Eukaryota</taxon>
        <taxon>Viridiplantae</taxon>
        <taxon>Streptophyta</taxon>
        <taxon>Embryophyta</taxon>
        <taxon>Tracheophyta</taxon>
        <taxon>Spermatophyta</taxon>
        <taxon>Magnoliopsida</taxon>
        <taxon>Liliopsida</taxon>
        <taxon>Poales</taxon>
        <taxon>Poaceae</taxon>
        <taxon>PACMAD clade</taxon>
        <taxon>Panicoideae</taxon>
        <taxon>Andropogonodae</taxon>
        <taxon>Andropogoneae</taxon>
        <taxon>Saccharinae</taxon>
        <taxon>Miscanthus</taxon>
    </lineage>
</organism>
<proteinExistence type="predicted"/>
<dbReference type="Proteomes" id="UP000604825">
    <property type="component" value="Unassembled WGS sequence"/>
</dbReference>
<evidence type="ECO:0000313" key="2">
    <source>
        <dbReference type="EMBL" id="CAD6257648.1"/>
    </source>
</evidence>
<evidence type="ECO:0000256" key="1">
    <source>
        <dbReference type="SAM" id="SignalP"/>
    </source>
</evidence>
<accession>A0A811QEG9</accession>
<gene>
    <name evidence="2" type="ORF">NCGR_LOCUS41133</name>
</gene>
<evidence type="ECO:0000313" key="3">
    <source>
        <dbReference type="Proteomes" id="UP000604825"/>
    </source>
</evidence>
<name>A0A811QEG9_9POAL</name>
<sequence length="92" mass="9658">MACSKKTLAIVVVQLLMALLASAMPASEGSRALLGVERCSKFDNCKQQFCQATCIILGLNAVGISKVVGTDSIATEATNIASEIVWVLETVI</sequence>
<dbReference type="EMBL" id="CAJGYO010000010">
    <property type="protein sequence ID" value="CAD6257648.1"/>
    <property type="molecule type" value="Genomic_DNA"/>
</dbReference>
<keyword evidence="1" id="KW-0732">Signal</keyword>
<feature type="chain" id="PRO_5032983825" evidence="1">
    <location>
        <begin position="24"/>
        <end position="92"/>
    </location>
</feature>
<reference evidence="2" key="1">
    <citation type="submission" date="2020-10" db="EMBL/GenBank/DDBJ databases">
        <authorList>
            <person name="Han B."/>
            <person name="Lu T."/>
            <person name="Zhao Q."/>
            <person name="Huang X."/>
            <person name="Zhao Y."/>
        </authorList>
    </citation>
    <scope>NUCLEOTIDE SEQUENCE</scope>
</reference>